<reference evidence="4 5" key="1">
    <citation type="submission" date="2018-11" db="EMBL/GenBank/DDBJ databases">
        <authorList>
            <consortium name="Pathogen Informatics"/>
        </authorList>
    </citation>
    <scope>NUCLEOTIDE SEQUENCE [LARGE SCALE GENOMIC DNA]</scope>
    <source>
        <strain evidence="4 5">NCTC12929</strain>
    </source>
</reference>
<dbReference type="InterPro" id="IPR000758">
    <property type="entry name" value="Enterovir_OMP"/>
</dbReference>
<accession>A0A7Z8YLN0</accession>
<dbReference type="Pfam" id="PF13505">
    <property type="entry name" value="OMP_b-brl"/>
    <property type="match status" value="1"/>
</dbReference>
<dbReference type="EMBL" id="UYIV01000001">
    <property type="protein sequence ID" value="VDH02658.1"/>
    <property type="molecule type" value="Genomic_DNA"/>
</dbReference>
<keyword evidence="1 2" id="KW-0732">Signal</keyword>
<evidence type="ECO:0000313" key="5">
    <source>
        <dbReference type="Proteomes" id="UP000270205"/>
    </source>
</evidence>
<sequence length="231" mass="25089">MKKLFVVSALALFGAVNAQVNYGVKAGYNLSNVAVSSPVSSAKVLLGNKSGYSVGGFVEYGIGSGFSLQGEVLYSNLGAKATVDSSKLPSTAENYGIYFNMPEGVKKAEINFSVNQITVPLSAKYTFNDKFGVLGGVGINFVTGRKLSLKADGNDVTKFFEQNENIVLNDELKKQISSTNFTLHVGADYRITQNVFVDVRYNFGISSLNQNFTDFVSAKQRYFQFGVGYKF</sequence>
<evidence type="ECO:0000313" key="4">
    <source>
        <dbReference type="EMBL" id="VDH02658.1"/>
    </source>
</evidence>
<dbReference type="InterPro" id="IPR027385">
    <property type="entry name" value="Beta-barrel_OMP"/>
</dbReference>
<evidence type="ECO:0000259" key="3">
    <source>
        <dbReference type="Pfam" id="PF13505"/>
    </source>
</evidence>
<feature type="domain" description="Outer membrane protein beta-barrel" evidence="3">
    <location>
        <begin position="9"/>
        <end position="231"/>
    </location>
</feature>
<proteinExistence type="predicted"/>
<dbReference type="GO" id="GO:0044384">
    <property type="term" value="C:host outer membrane"/>
    <property type="evidence" value="ECO:0007669"/>
    <property type="project" value="InterPro"/>
</dbReference>
<dbReference type="Proteomes" id="UP000270205">
    <property type="component" value="Unassembled WGS sequence"/>
</dbReference>
<evidence type="ECO:0000256" key="1">
    <source>
        <dbReference type="ARBA" id="ARBA00022729"/>
    </source>
</evidence>
<dbReference type="SUPFAM" id="SSF56925">
    <property type="entry name" value="OMPA-like"/>
    <property type="match status" value="1"/>
</dbReference>
<gene>
    <name evidence="4" type="ORF">NCTC12929_00120</name>
</gene>
<protein>
    <recommendedName>
        <fullName evidence="3">Outer membrane protein beta-barrel domain-containing protein</fullName>
    </recommendedName>
</protein>
<feature type="chain" id="PRO_5031275631" description="Outer membrane protein beta-barrel domain-containing protein" evidence="2">
    <location>
        <begin position="19"/>
        <end position="231"/>
    </location>
</feature>
<dbReference type="PROSITE" id="PS00695">
    <property type="entry name" value="ENT_VIR_OMP_2"/>
    <property type="match status" value="1"/>
</dbReference>
<comment type="caution">
    <text evidence="4">The sequence shown here is derived from an EMBL/GenBank/DDBJ whole genome shotgun (WGS) entry which is preliminary data.</text>
</comment>
<feature type="signal peptide" evidence="2">
    <location>
        <begin position="1"/>
        <end position="18"/>
    </location>
</feature>
<dbReference type="Gene3D" id="2.40.160.20">
    <property type="match status" value="1"/>
</dbReference>
<name>A0A7Z8YLN0_9FLAO</name>
<organism evidence="4 5">
    <name type="scientific">Bergeyella zoohelcum</name>
    <dbReference type="NCBI Taxonomy" id="1015"/>
    <lineage>
        <taxon>Bacteria</taxon>
        <taxon>Pseudomonadati</taxon>
        <taxon>Bacteroidota</taxon>
        <taxon>Flavobacteriia</taxon>
        <taxon>Flavobacteriales</taxon>
        <taxon>Weeksellaceae</taxon>
        <taxon>Bergeyella</taxon>
    </lineage>
</organism>
<dbReference type="AlphaFoldDB" id="A0A7Z8YLN0"/>
<dbReference type="RefSeq" id="WP_125150405.1">
    <property type="nucleotide sequence ID" value="NZ_UYIV01000001.1"/>
</dbReference>
<evidence type="ECO:0000256" key="2">
    <source>
        <dbReference type="SAM" id="SignalP"/>
    </source>
</evidence>
<dbReference type="InterPro" id="IPR011250">
    <property type="entry name" value="OMP/PagP_B-barrel"/>
</dbReference>